<sequence>MMEEPYFQSNQMDEELKKKKTIEEELEELEEFEKNEKKNKMENEKGNDEFEKYKKILENMEWYEDFCLGLYKNPNQLSDQIQELYMSEDPDLKELALQLLANPKKFAIFFADIYEEQELINLKKEQKFERDEERRRKEEEKRRKEREKNAKTTKSPVYKPSTKTYYDSSYNGYNSYQTKPLETKPKQKQTTNYLDNNNRYSYQTNSYPNSTRYSPKKTTSTSNTSTNKTTTYTNSYYQKKIPQKPKYDESIIQTLTEFGVPRERCAECLDRANGDISIAANLYYSHL</sequence>
<feature type="compositionally biased region" description="Low complexity" evidence="1">
    <location>
        <begin position="216"/>
        <end position="230"/>
    </location>
</feature>
<feature type="domain" description="UBA" evidence="2">
    <location>
        <begin position="246"/>
        <end position="286"/>
    </location>
</feature>
<gene>
    <name evidence="3" type="ORF">M0812_15287</name>
</gene>
<feature type="compositionally biased region" description="Polar residues" evidence="1">
    <location>
        <begin position="188"/>
        <end position="213"/>
    </location>
</feature>
<organism evidence="3 4">
    <name type="scientific">Anaeramoeba flamelloides</name>
    <dbReference type="NCBI Taxonomy" id="1746091"/>
    <lineage>
        <taxon>Eukaryota</taxon>
        <taxon>Metamonada</taxon>
        <taxon>Anaeramoebidae</taxon>
        <taxon>Anaeramoeba</taxon>
    </lineage>
</organism>
<feature type="compositionally biased region" description="Basic and acidic residues" evidence="1">
    <location>
        <begin position="127"/>
        <end position="150"/>
    </location>
</feature>
<comment type="caution">
    <text evidence="3">The sequence shown here is derived from an EMBL/GenBank/DDBJ whole genome shotgun (WGS) entry which is preliminary data.</text>
</comment>
<accession>A0AAV7ZG77</accession>
<dbReference type="AlphaFoldDB" id="A0AAV7ZG77"/>
<feature type="compositionally biased region" description="Low complexity" evidence="1">
    <location>
        <begin position="165"/>
        <end position="176"/>
    </location>
</feature>
<name>A0AAV7ZG77_9EUKA</name>
<feature type="region of interest" description="Disordered" evidence="1">
    <location>
        <begin position="127"/>
        <end position="230"/>
    </location>
</feature>
<dbReference type="Gene3D" id="1.10.8.10">
    <property type="entry name" value="DNA helicase RuvA subunit, C-terminal domain"/>
    <property type="match status" value="1"/>
</dbReference>
<reference evidence="3" key="1">
    <citation type="submission" date="2022-08" db="EMBL/GenBank/DDBJ databases">
        <title>Novel sulphate-reducing endosymbionts in the free-living metamonad Anaeramoeba.</title>
        <authorList>
            <person name="Jerlstrom-Hultqvist J."/>
            <person name="Cepicka I."/>
            <person name="Gallot-Lavallee L."/>
            <person name="Salas-Leiva D."/>
            <person name="Curtis B.A."/>
            <person name="Zahonova K."/>
            <person name="Pipaliya S."/>
            <person name="Dacks J."/>
            <person name="Roger A.J."/>
        </authorList>
    </citation>
    <scope>NUCLEOTIDE SEQUENCE</scope>
    <source>
        <strain evidence="3">Busselton2</strain>
    </source>
</reference>
<protein>
    <recommendedName>
        <fullName evidence="2">UBA domain-containing protein</fullName>
    </recommendedName>
</protein>
<evidence type="ECO:0000313" key="4">
    <source>
        <dbReference type="Proteomes" id="UP001146793"/>
    </source>
</evidence>
<feature type="region of interest" description="Disordered" evidence="1">
    <location>
        <begin position="1"/>
        <end position="20"/>
    </location>
</feature>
<dbReference type="SUPFAM" id="SSF46934">
    <property type="entry name" value="UBA-like"/>
    <property type="match status" value="1"/>
</dbReference>
<proteinExistence type="predicted"/>
<dbReference type="EMBL" id="JANTQA010000032">
    <property type="protein sequence ID" value="KAJ3439263.1"/>
    <property type="molecule type" value="Genomic_DNA"/>
</dbReference>
<dbReference type="InterPro" id="IPR015940">
    <property type="entry name" value="UBA"/>
</dbReference>
<dbReference type="InterPro" id="IPR009060">
    <property type="entry name" value="UBA-like_sf"/>
</dbReference>
<evidence type="ECO:0000313" key="3">
    <source>
        <dbReference type="EMBL" id="KAJ3439263.1"/>
    </source>
</evidence>
<dbReference type="Proteomes" id="UP001146793">
    <property type="component" value="Unassembled WGS sequence"/>
</dbReference>
<evidence type="ECO:0000256" key="1">
    <source>
        <dbReference type="SAM" id="MobiDB-lite"/>
    </source>
</evidence>
<dbReference type="PROSITE" id="PS50030">
    <property type="entry name" value="UBA"/>
    <property type="match status" value="1"/>
</dbReference>
<evidence type="ECO:0000259" key="2">
    <source>
        <dbReference type="PROSITE" id="PS50030"/>
    </source>
</evidence>